<reference evidence="2 3" key="1">
    <citation type="submission" date="2019-10" db="EMBL/GenBank/DDBJ databases">
        <title>Extracellular Electron Transfer in a Candidatus Methanoperedens spp. Enrichment Culture.</title>
        <authorList>
            <person name="Berger S."/>
            <person name="Rangel Shaw D."/>
            <person name="Berben T."/>
            <person name="In 'T Zandt M."/>
            <person name="Frank J."/>
            <person name="Reimann J."/>
            <person name="Jetten M.S.M."/>
            <person name="Welte C.U."/>
        </authorList>
    </citation>
    <scope>NUCLEOTIDE SEQUENCE [LARGE SCALE GENOMIC DNA]</scope>
    <source>
        <strain evidence="2">SB12</strain>
    </source>
</reference>
<dbReference type="SMART" id="SM00729">
    <property type="entry name" value="Elp3"/>
    <property type="match status" value="1"/>
</dbReference>
<evidence type="ECO:0000313" key="2">
    <source>
        <dbReference type="EMBL" id="KAB2933930.1"/>
    </source>
</evidence>
<dbReference type="InterPro" id="IPR023404">
    <property type="entry name" value="rSAM_horseshoe"/>
</dbReference>
<dbReference type="InterPro" id="IPR006638">
    <property type="entry name" value="Elp3/MiaA/NifB-like_rSAM"/>
</dbReference>
<sequence length="615" mass="69999">MARILYFLNRRPCENVPGKHFWRNAYCQSKEMILILDFYVDEPACFGVPPYLSPYCRYAAGALVAGGIPAEQIAYMTVDQWRAAGKTLPDEYELVLLISGTTVPGRYLGGKIGTVAEVLEFLDLQARHDPHSTTLIGGPIRYASPEIQKSMREKGGWLIRGDLEYYAERLAAHPEGIKKGVHAIFENARHPVFPAKRSYEDVDRYAPRGAFLTALHPNNPYLILELETYRGCTREVFCSFCTEAFYGKPVFRQPQGIFDEVAELSRMGNRYFRIGRQADLMTYLPDMGDFKNSFPRPVPESLELLYTGIRKAAPDLKLLHLDNINPGLISTFPEESRRIIEIICRYNTPGDTAAMGLESADPDVIAANDLKCSPEEAMRAIEIVNEYGAARTDGLPRLLPGLNLIQGLAEETERTFEKNYLFLKRVLDSGMLLRRINIRQAMPYKNTKLERGRRQQKLRGRNKLEQRFIYYRDRIRKEIDHAFLKKNFPAGTILREVIIEEQNPGYMLGRPLGSYPVTVKIPLDDALAEQARKERRPLDVVITGWEERSLRALHHPIDLRRLGLKAIETVPGLSRRQAGELFIRLGKGEVGDEELLRITETLRDLRFDSASLPGP</sequence>
<dbReference type="Proteomes" id="UP000460298">
    <property type="component" value="Unassembled WGS sequence"/>
</dbReference>
<proteinExistence type="predicted"/>
<dbReference type="Gene3D" id="3.80.30.20">
    <property type="entry name" value="tm_1862 like domain"/>
    <property type="match status" value="1"/>
</dbReference>
<accession>A0A833H3T5</accession>
<dbReference type="AlphaFoldDB" id="A0A833H3T5"/>
<protein>
    <submittedName>
        <fullName evidence="2">Radical SAM protein</fullName>
    </submittedName>
</protein>
<dbReference type="Pfam" id="PF04055">
    <property type="entry name" value="Radical_SAM"/>
    <property type="match status" value="1"/>
</dbReference>
<gene>
    <name evidence="2" type="ORF">F9K24_05540</name>
</gene>
<evidence type="ECO:0000259" key="1">
    <source>
        <dbReference type="PROSITE" id="PS51918"/>
    </source>
</evidence>
<feature type="domain" description="Radical SAM core" evidence="1">
    <location>
        <begin position="218"/>
        <end position="474"/>
    </location>
</feature>
<dbReference type="PANTHER" id="PTHR43324:SF1">
    <property type="entry name" value="RADICAL SAM CORE DOMAIN-CONTAINING PROTEIN"/>
    <property type="match status" value="1"/>
</dbReference>
<dbReference type="InterPro" id="IPR058240">
    <property type="entry name" value="rSAM_sf"/>
</dbReference>
<dbReference type="SUPFAM" id="SSF102114">
    <property type="entry name" value="Radical SAM enzymes"/>
    <property type="match status" value="1"/>
</dbReference>
<dbReference type="GO" id="GO:0003824">
    <property type="term" value="F:catalytic activity"/>
    <property type="evidence" value="ECO:0007669"/>
    <property type="project" value="InterPro"/>
</dbReference>
<name>A0A833H3T5_9LEPT</name>
<evidence type="ECO:0000313" key="3">
    <source>
        <dbReference type="Proteomes" id="UP000460298"/>
    </source>
</evidence>
<dbReference type="PROSITE" id="PS51918">
    <property type="entry name" value="RADICAL_SAM"/>
    <property type="match status" value="1"/>
</dbReference>
<dbReference type="GO" id="GO:0051536">
    <property type="term" value="F:iron-sulfur cluster binding"/>
    <property type="evidence" value="ECO:0007669"/>
    <property type="project" value="InterPro"/>
</dbReference>
<dbReference type="InterPro" id="IPR007197">
    <property type="entry name" value="rSAM"/>
</dbReference>
<dbReference type="EMBL" id="WBUI01000004">
    <property type="protein sequence ID" value="KAB2933930.1"/>
    <property type="molecule type" value="Genomic_DNA"/>
</dbReference>
<dbReference type="SFLD" id="SFLDG01082">
    <property type="entry name" value="B12-binding_domain_containing"/>
    <property type="match status" value="1"/>
</dbReference>
<comment type="caution">
    <text evidence="2">The sequence shown here is derived from an EMBL/GenBank/DDBJ whole genome shotgun (WGS) entry which is preliminary data.</text>
</comment>
<dbReference type="SFLD" id="SFLDS00029">
    <property type="entry name" value="Radical_SAM"/>
    <property type="match status" value="1"/>
</dbReference>
<organism evidence="2 3">
    <name type="scientific">Leptonema illini</name>
    <dbReference type="NCBI Taxonomy" id="183"/>
    <lineage>
        <taxon>Bacteria</taxon>
        <taxon>Pseudomonadati</taxon>
        <taxon>Spirochaetota</taxon>
        <taxon>Spirochaetia</taxon>
        <taxon>Leptospirales</taxon>
        <taxon>Leptospiraceae</taxon>
        <taxon>Leptonema</taxon>
    </lineage>
</organism>
<dbReference type="PANTHER" id="PTHR43324">
    <property type="match status" value="1"/>
</dbReference>